<dbReference type="GO" id="GO:0046872">
    <property type="term" value="F:metal ion binding"/>
    <property type="evidence" value="ECO:0007669"/>
    <property type="project" value="UniProtKB-UniRule"/>
</dbReference>
<evidence type="ECO:0000256" key="1">
    <source>
        <dbReference type="ARBA" id="ARBA00022722"/>
    </source>
</evidence>
<name>A0A1M6NS64_9FLAO</name>
<evidence type="ECO:0000256" key="2">
    <source>
        <dbReference type="ARBA" id="ARBA00022723"/>
    </source>
</evidence>
<keyword evidence="5 10" id="KW-0460">Magnesium</keyword>
<evidence type="ECO:0000256" key="8">
    <source>
        <dbReference type="ARBA" id="ARBA00023211"/>
    </source>
</evidence>
<dbReference type="AlphaFoldDB" id="A0A1M6NS64"/>
<dbReference type="GO" id="GO:0051607">
    <property type="term" value="P:defense response to virus"/>
    <property type="evidence" value="ECO:0007669"/>
    <property type="project" value="UniProtKB-UniRule"/>
</dbReference>
<evidence type="ECO:0000256" key="3">
    <source>
        <dbReference type="ARBA" id="ARBA00022759"/>
    </source>
</evidence>
<dbReference type="HAMAP" id="MF_01470">
    <property type="entry name" value="Cas1"/>
    <property type="match status" value="1"/>
</dbReference>
<dbReference type="PANTHER" id="PTHR34353">
    <property type="entry name" value="CRISPR-ASSOCIATED ENDONUCLEASE CAS1 1"/>
    <property type="match status" value="1"/>
</dbReference>
<dbReference type="GO" id="GO:0004520">
    <property type="term" value="F:DNA endonuclease activity"/>
    <property type="evidence" value="ECO:0007669"/>
    <property type="project" value="InterPro"/>
</dbReference>
<keyword evidence="12" id="KW-1185">Reference proteome</keyword>
<keyword evidence="7 10" id="KW-0238">DNA-binding</keyword>
<comment type="subunit">
    <text evidence="9 10">Homodimer, forms a heterotetramer with a Cas2 homodimer.</text>
</comment>
<feature type="binding site" evidence="10">
    <location>
        <position position="224"/>
    </location>
    <ligand>
        <name>Mn(2+)</name>
        <dbReference type="ChEBI" id="CHEBI:29035"/>
    </ligand>
</feature>
<dbReference type="GO" id="GO:0043571">
    <property type="term" value="P:maintenance of CRISPR repeat elements"/>
    <property type="evidence" value="ECO:0007669"/>
    <property type="project" value="UniProtKB-UniRule"/>
</dbReference>
<dbReference type="Proteomes" id="UP000184172">
    <property type="component" value="Unassembled WGS sequence"/>
</dbReference>
<comment type="function">
    <text evidence="10">CRISPR (clustered regularly interspaced short palindromic repeat), is an adaptive immune system that provides protection against mobile genetic elements (viruses, transposable elements and conjugative plasmids). CRISPR clusters contain spacers, sequences complementary to antecedent mobile elements, and target invading nucleic acids. CRISPR clusters are transcribed and processed into CRISPR RNA (crRNA). Acts as a dsDNA endonuclease. Involved in the integration of spacer DNA into the CRISPR cassette.</text>
</comment>
<evidence type="ECO:0000313" key="12">
    <source>
        <dbReference type="Proteomes" id="UP000184172"/>
    </source>
</evidence>
<dbReference type="InterPro" id="IPR019855">
    <property type="entry name" value="CRISPR-assoc_Cas1_NMENI"/>
</dbReference>
<accession>A0A1M6NS64</accession>
<reference evidence="12" key="1">
    <citation type="submission" date="2016-11" db="EMBL/GenBank/DDBJ databases">
        <authorList>
            <person name="Varghese N."/>
            <person name="Submissions S."/>
        </authorList>
    </citation>
    <scope>NUCLEOTIDE SEQUENCE [LARGE SCALE GENOMIC DNA]</scope>
    <source>
        <strain evidence="12">DSM 26349</strain>
    </source>
</reference>
<feature type="binding site" evidence="10">
    <location>
        <position position="149"/>
    </location>
    <ligand>
        <name>Mn(2+)</name>
        <dbReference type="ChEBI" id="CHEBI:29035"/>
    </ligand>
</feature>
<feature type="binding site" evidence="10">
    <location>
        <position position="209"/>
    </location>
    <ligand>
        <name>Mn(2+)</name>
        <dbReference type="ChEBI" id="CHEBI:29035"/>
    </ligand>
</feature>
<keyword evidence="2 10" id="KW-0479">Metal-binding</keyword>
<dbReference type="RefSeq" id="WP_073221827.1">
    <property type="nucleotide sequence ID" value="NZ_FNNS01000026.1"/>
</dbReference>
<evidence type="ECO:0000256" key="9">
    <source>
        <dbReference type="ARBA" id="ARBA00038592"/>
    </source>
</evidence>
<dbReference type="EC" id="3.1.-.-" evidence="10"/>
<comment type="similarity">
    <text evidence="10">Belongs to the CRISPR-associated endonuclease Cas1 family.</text>
</comment>
<dbReference type="PANTHER" id="PTHR34353:SF2">
    <property type="entry name" value="CRISPR-ASSOCIATED ENDONUCLEASE CAS1 1"/>
    <property type="match status" value="1"/>
</dbReference>
<dbReference type="Gene3D" id="1.20.120.920">
    <property type="entry name" value="CRISPR-associated endonuclease Cas1, C-terminal domain"/>
    <property type="match status" value="1"/>
</dbReference>
<dbReference type="STRING" id="797419.SAMN05216556_12628"/>
<dbReference type="GO" id="GO:0003677">
    <property type="term" value="F:DNA binding"/>
    <property type="evidence" value="ECO:0007669"/>
    <property type="project" value="UniProtKB-KW"/>
</dbReference>
<dbReference type="OrthoDB" id="9803119at2"/>
<gene>
    <name evidence="10" type="primary">cas1</name>
    <name evidence="11" type="ORF">SAMN04487908_1382</name>
</gene>
<evidence type="ECO:0000256" key="5">
    <source>
        <dbReference type="ARBA" id="ARBA00022842"/>
    </source>
</evidence>
<keyword evidence="4 10" id="KW-0378">Hydrolase</keyword>
<evidence type="ECO:0000313" key="11">
    <source>
        <dbReference type="EMBL" id="SHJ98506.1"/>
    </source>
</evidence>
<evidence type="ECO:0000256" key="10">
    <source>
        <dbReference type="HAMAP-Rule" id="MF_01470"/>
    </source>
</evidence>
<proteinExistence type="inferred from homology"/>
<keyword evidence="3 10" id="KW-0255">Endonuclease</keyword>
<dbReference type="GO" id="GO:0016787">
    <property type="term" value="F:hydrolase activity"/>
    <property type="evidence" value="ECO:0007669"/>
    <property type="project" value="UniProtKB-KW"/>
</dbReference>
<dbReference type="InterPro" id="IPR002729">
    <property type="entry name" value="CRISPR-assoc_Cas1"/>
</dbReference>
<comment type="cofactor">
    <cofactor evidence="10">
        <name>Mg(2+)</name>
        <dbReference type="ChEBI" id="CHEBI:18420"/>
    </cofactor>
    <cofactor evidence="10">
        <name>Mn(2+)</name>
        <dbReference type="ChEBI" id="CHEBI:29035"/>
    </cofactor>
</comment>
<dbReference type="EMBL" id="FQYV01000038">
    <property type="protein sequence ID" value="SHJ98506.1"/>
    <property type="molecule type" value="Genomic_DNA"/>
</dbReference>
<keyword evidence="6 10" id="KW-0051">Antiviral defense</keyword>
<organism evidence="11 12">
    <name type="scientific">Aequorivita viscosa</name>
    <dbReference type="NCBI Taxonomy" id="797419"/>
    <lineage>
        <taxon>Bacteria</taxon>
        <taxon>Pseudomonadati</taxon>
        <taxon>Bacteroidota</taxon>
        <taxon>Flavobacteriia</taxon>
        <taxon>Flavobacteriales</taxon>
        <taxon>Flavobacteriaceae</taxon>
        <taxon>Aequorivita</taxon>
    </lineage>
</organism>
<sequence length="304" mass="34300">MIKRTLFFGNPAYLSTRNEQLVVKFPAEEKAEVTIPIEDLGYIVLEDPQITITNGLLMKLVQNKTAVITCDKQHLPCSLLQPLVGHTEQTERIRYQLDASLPLKKNLWQQTVQAKIENQAAHLKGRSKSELKLKRWASEVKSGDSENHEAFAAAYYFQNIYTDLVPEFSRNQKGIAPNNLLNYGYAILRAVVARALVSSGMLPSVGIFHRNKYNAFCLADDIMEPYRIYVDAVVYEILETGANVEELTTAIKSQLLTIPALDVFIDDKWSPLMTAVSRTTNSLHDCFKGGSRKILYPQFLINTS</sequence>
<dbReference type="InterPro" id="IPR042206">
    <property type="entry name" value="CRISPR-assoc_Cas1_C"/>
</dbReference>
<evidence type="ECO:0000256" key="4">
    <source>
        <dbReference type="ARBA" id="ARBA00022801"/>
    </source>
</evidence>
<dbReference type="NCBIfam" id="TIGR03639">
    <property type="entry name" value="cas1_NMENI"/>
    <property type="match status" value="1"/>
</dbReference>
<dbReference type="InterPro" id="IPR050646">
    <property type="entry name" value="Cas1"/>
</dbReference>
<evidence type="ECO:0000256" key="6">
    <source>
        <dbReference type="ARBA" id="ARBA00023118"/>
    </source>
</evidence>
<keyword evidence="8 10" id="KW-0464">Manganese</keyword>
<evidence type="ECO:0000256" key="7">
    <source>
        <dbReference type="ARBA" id="ARBA00023125"/>
    </source>
</evidence>
<protein>
    <recommendedName>
        <fullName evidence="10">CRISPR-associated endonuclease Cas1</fullName>
        <ecNumber evidence="10">3.1.-.-</ecNumber>
    </recommendedName>
</protein>
<keyword evidence="1 10" id="KW-0540">Nuclease</keyword>
<dbReference type="Pfam" id="PF01867">
    <property type="entry name" value="Cas_Cas1"/>
    <property type="match status" value="1"/>
</dbReference>
<dbReference type="NCBIfam" id="TIGR00287">
    <property type="entry name" value="cas1"/>
    <property type="match status" value="1"/>
</dbReference>